<organism evidence="2 3">
    <name type="scientific">Paracandidimonas soli</name>
    <dbReference type="NCBI Taxonomy" id="1917182"/>
    <lineage>
        <taxon>Bacteria</taxon>
        <taxon>Pseudomonadati</taxon>
        <taxon>Pseudomonadota</taxon>
        <taxon>Betaproteobacteria</taxon>
        <taxon>Burkholderiales</taxon>
        <taxon>Alcaligenaceae</taxon>
        <taxon>Paracandidimonas</taxon>
    </lineage>
</organism>
<dbReference type="PANTHER" id="PTHR36508">
    <property type="entry name" value="PROTEIN SLYX"/>
    <property type="match status" value="1"/>
</dbReference>
<dbReference type="OrthoDB" id="5297107at2"/>
<protein>
    <submittedName>
        <fullName evidence="2">SlyX protein</fullName>
    </submittedName>
</protein>
<keyword evidence="1" id="KW-0175">Coiled coil</keyword>
<dbReference type="PANTHER" id="PTHR36508:SF1">
    <property type="entry name" value="PROTEIN SLYX"/>
    <property type="match status" value="1"/>
</dbReference>
<proteinExistence type="predicted"/>
<dbReference type="Pfam" id="PF04102">
    <property type="entry name" value="SlyX"/>
    <property type="match status" value="1"/>
</dbReference>
<dbReference type="RefSeq" id="WP_132476686.1">
    <property type="nucleotide sequence ID" value="NZ_JBEBWM010000004.1"/>
</dbReference>
<dbReference type="InterPro" id="IPR007236">
    <property type="entry name" value="SlyX"/>
</dbReference>
<name>A0A4R3V6E1_9BURK</name>
<dbReference type="AlphaFoldDB" id="A0A4R3V6E1"/>
<feature type="coiled-coil region" evidence="1">
    <location>
        <begin position="13"/>
        <end position="47"/>
    </location>
</feature>
<evidence type="ECO:0000313" key="2">
    <source>
        <dbReference type="EMBL" id="TCU99141.1"/>
    </source>
</evidence>
<dbReference type="Proteomes" id="UP000294692">
    <property type="component" value="Unassembled WGS sequence"/>
</dbReference>
<comment type="caution">
    <text evidence="2">The sequence shown here is derived from an EMBL/GenBank/DDBJ whole genome shotgun (WGS) entry which is preliminary data.</text>
</comment>
<dbReference type="Gene3D" id="1.20.5.300">
    <property type="match status" value="1"/>
</dbReference>
<accession>A0A4R3V6E1</accession>
<dbReference type="EMBL" id="SMBX01000004">
    <property type="protein sequence ID" value="TCU99141.1"/>
    <property type="molecule type" value="Genomic_DNA"/>
</dbReference>
<gene>
    <name evidence="2" type="ORF">EV686_104240</name>
</gene>
<evidence type="ECO:0000313" key="3">
    <source>
        <dbReference type="Proteomes" id="UP000294692"/>
    </source>
</evidence>
<keyword evidence="3" id="KW-1185">Reference proteome</keyword>
<sequence>MSDHNPTLLEQRITDLEVKLAFSEDLLDQLNQTVFRQQQAIERLARLVADLRDQAAAQGVARPVGDPRDEQPPHY</sequence>
<evidence type="ECO:0000256" key="1">
    <source>
        <dbReference type="SAM" id="Coils"/>
    </source>
</evidence>
<reference evidence="2 3" key="1">
    <citation type="submission" date="2019-03" db="EMBL/GenBank/DDBJ databases">
        <title>Genomic Encyclopedia of Type Strains, Phase IV (KMG-IV): sequencing the most valuable type-strain genomes for metagenomic binning, comparative biology and taxonomic classification.</title>
        <authorList>
            <person name="Goeker M."/>
        </authorList>
    </citation>
    <scope>NUCLEOTIDE SEQUENCE [LARGE SCALE GENOMIC DNA]</scope>
    <source>
        <strain evidence="2 3">DSM 100048</strain>
    </source>
</reference>